<dbReference type="OrthoDB" id="9813918at2"/>
<dbReference type="PANTHER" id="PTHR42850:SF2">
    <property type="entry name" value="BLL5683 PROTEIN"/>
    <property type="match status" value="1"/>
</dbReference>
<dbReference type="InterPro" id="IPR011152">
    <property type="entry name" value="Pesterase_MJ0912"/>
</dbReference>
<dbReference type="GO" id="GO:0005737">
    <property type="term" value="C:cytoplasm"/>
    <property type="evidence" value="ECO:0007669"/>
    <property type="project" value="TreeGrafter"/>
</dbReference>
<dbReference type="RefSeq" id="WP_105056761.1">
    <property type="nucleotide sequence ID" value="NZ_CAWNRT010000003.1"/>
</dbReference>
<dbReference type="PANTHER" id="PTHR42850">
    <property type="entry name" value="METALLOPHOSPHOESTERASE"/>
    <property type="match status" value="1"/>
</dbReference>
<name>A0A2S7X111_9GAMM</name>
<sequence>MIAIISDIHGNLPALNAVLNDIYLNKNVNKIISLGDVSGYAPFVNECIERLIDVNAINIMGNHDFYLLSGLGCPRSKSVNELSETFSNKITKNSIDFLKVSPLFFSENDVIMVHAGFQNPIDEYLYSISQSYFERFNYKYFFSGHTHVQHVEYFENGQVYCNPGSVGQPRDGDARASYALFSPDSGEITLKRVEYDVNSVINELIKFGFSDYYYNNLLKGSRIGGKIDKIKGS</sequence>
<dbReference type="InterPro" id="IPR024654">
    <property type="entry name" value="Calcineurin-like_PHP_lpxH"/>
</dbReference>
<evidence type="ECO:0000313" key="4">
    <source>
        <dbReference type="Proteomes" id="UP000239263"/>
    </source>
</evidence>
<dbReference type="InterPro" id="IPR029052">
    <property type="entry name" value="Metallo-depent_PP-like"/>
</dbReference>
<organism evidence="3 4">
    <name type="scientific">Aliivibrio sifiae</name>
    <dbReference type="NCBI Taxonomy" id="566293"/>
    <lineage>
        <taxon>Bacteria</taxon>
        <taxon>Pseudomonadati</taxon>
        <taxon>Pseudomonadota</taxon>
        <taxon>Gammaproteobacteria</taxon>
        <taxon>Vibrionales</taxon>
        <taxon>Vibrionaceae</taxon>
        <taxon>Aliivibrio</taxon>
    </lineage>
</organism>
<protein>
    <recommendedName>
        <fullName evidence="2">Calcineurin-like phosphoesterase domain-containing protein</fullName>
    </recommendedName>
</protein>
<dbReference type="SUPFAM" id="SSF56300">
    <property type="entry name" value="Metallo-dependent phosphatases"/>
    <property type="match status" value="1"/>
</dbReference>
<dbReference type="EMBL" id="MSCO01000003">
    <property type="protein sequence ID" value="PQJ83341.1"/>
    <property type="molecule type" value="Genomic_DNA"/>
</dbReference>
<evidence type="ECO:0000313" key="3">
    <source>
        <dbReference type="EMBL" id="PQJ83341.1"/>
    </source>
</evidence>
<evidence type="ECO:0000259" key="2">
    <source>
        <dbReference type="Pfam" id="PF12850"/>
    </source>
</evidence>
<comment type="similarity">
    <text evidence="1">Belongs to the metallophosphoesterase superfamily. YfcE family.</text>
</comment>
<dbReference type="InterPro" id="IPR050126">
    <property type="entry name" value="Ap4A_hydrolase"/>
</dbReference>
<dbReference type="Pfam" id="PF12850">
    <property type="entry name" value="Metallophos_2"/>
    <property type="match status" value="1"/>
</dbReference>
<feature type="domain" description="Calcineurin-like phosphoesterase" evidence="2">
    <location>
        <begin position="2"/>
        <end position="184"/>
    </location>
</feature>
<proteinExistence type="inferred from homology"/>
<dbReference type="Gene3D" id="3.60.21.10">
    <property type="match status" value="1"/>
</dbReference>
<dbReference type="Proteomes" id="UP000239263">
    <property type="component" value="Unassembled WGS sequence"/>
</dbReference>
<gene>
    <name evidence="3" type="ORF">BTO22_18305</name>
</gene>
<dbReference type="AlphaFoldDB" id="A0A2S7X111"/>
<evidence type="ECO:0000256" key="1">
    <source>
        <dbReference type="ARBA" id="ARBA00008950"/>
    </source>
</evidence>
<reference evidence="3 4" key="1">
    <citation type="submission" date="2016-12" db="EMBL/GenBank/DDBJ databases">
        <title>Diversity of luminous bacteria.</title>
        <authorList>
            <person name="Yoshizawa S."/>
            <person name="Kogure K."/>
        </authorList>
    </citation>
    <scope>NUCLEOTIDE SEQUENCE [LARGE SCALE GENOMIC DNA]</scope>
    <source>
        <strain evidence="3 4">ATCC 33715</strain>
    </source>
</reference>
<accession>A0A2S7X111</accession>
<dbReference type="PIRSF" id="PIRSF000883">
    <property type="entry name" value="Pesterase_MJ0912"/>
    <property type="match status" value="1"/>
</dbReference>
<comment type="caution">
    <text evidence="3">The sequence shown here is derived from an EMBL/GenBank/DDBJ whole genome shotgun (WGS) entry which is preliminary data.</text>
</comment>
<dbReference type="GO" id="GO:0016791">
    <property type="term" value="F:phosphatase activity"/>
    <property type="evidence" value="ECO:0007669"/>
    <property type="project" value="TreeGrafter"/>
</dbReference>